<organism evidence="4 5">
    <name type="scientific">Nocardia testacea</name>
    <dbReference type="NCBI Taxonomy" id="248551"/>
    <lineage>
        <taxon>Bacteria</taxon>
        <taxon>Bacillati</taxon>
        <taxon>Actinomycetota</taxon>
        <taxon>Actinomycetes</taxon>
        <taxon>Mycobacteriales</taxon>
        <taxon>Nocardiaceae</taxon>
        <taxon>Nocardia</taxon>
    </lineage>
</organism>
<sequence length="467" mass="49732">MTVIGAGVLPAGAVVERALGASRADEAIVIVSDEYEASLRWAGNSMTTNGASVSRRWSVISVFRDGPRSARVGSVASTSVDPADIEAVVRAAEEAARSAEPARDAMPLLDADAVPPAPDWEQAPAVTGIDVFTGLAADLATGFDGGDRLYGFAHHQVQTTWLGTSTGVRRRYTQPTGSIEINGKRGDGAELASAWVGAGTADFTDVDTPALLAELSRRLDWSARRVELPAGRYETLLPPSAVADLLIYMYWSMEGRGAQEGHTAFAAAGGTRVGEKLTDIPLTLSSDPAAPGLQCLPFVATSASSETVSVFDNGLSAPRVDWLRDGAIADLVYPRATAADYDATPTVPVQNLLLTGGSAATLDEMIARTERGLLLTTLWYIREVDPATLLLTGLTRDGVYLVENGEVTAAVNNFRFNESPLDLLRRVTEAGATELTLPREWKDWFTRTAMPPLRIPDFHMSSVSRAT</sequence>
<keyword evidence="5" id="KW-1185">Reference proteome</keyword>
<dbReference type="InterPro" id="IPR035068">
    <property type="entry name" value="TldD/PmbA_N"/>
</dbReference>
<dbReference type="EMBL" id="JBIRYL010000001">
    <property type="protein sequence ID" value="MFI2230479.1"/>
    <property type="molecule type" value="Genomic_DNA"/>
</dbReference>
<evidence type="ECO:0000256" key="1">
    <source>
        <dbReference type="ARBA" id="ARBA00005836"/>
    </source>
</evidence>
<feature type="domain" description="Metalloprotease TldD/E N-terminal" evidence="2">
    <location>
        <begin position="29"/>
        <end position="96"/>
    </location>
</feature>
<dbReference type="RefSeq" id="WP_397061859.1">
    <property type="nucleotide sequence ID" value="NZ_JBIRYL010000001.1"/>
</dbReference>
<accession>A0ABW7VW82</accession>
<name>A0ABW7VW82_9NOCA</name>
<dbReference type="InterPro" id="IPR045569">
    <property type="entry name" value="Metalloprtase-TldD/E_C"/>
</dbReference>
<dbReference type="Pfam" id="PF19289">
    <property type="entry name" value="PmbA_TldD_3rd"/>
    <property type="match status" value="1"/>
</dbReference>
<protein>
    <submittedName>
        <fullName evidence="4">Metallopeptidase TldD-related protein</fullName>
    </submittedName>
</protein>
<evidence type="ECO:0000313" key="4">
    <source>
        <dbReference type="EMBL" id="MFI2230479.1"/>
    </source>
</evidence>
<proteinExistence type="inferred from homology"/>
<dbReference type="InterPro" id="IPR036059">
    <property type="entry name" value="TldD/PmbA_sf"/>
</dbReference>
<dbReference type="SUPFAM" id="SSF111283">
    <property type="entry name" value="Putative modulator of DNA gyrase, PmbA/TldD"/>
    <property type="match status" value="1"/>
</dbReference>
<evidence type="ECO:0000259" key="2">
    <source>
        <dbReference type="Pfam" id="PF01523"/>
    </source>
</evidence>
<comment type="similarity">
    <text evidence="1">Belongs to the peptidase U62 family.</text>
</comment>
<dbReference type="Gene3D" id="3.30.2290.10">
    <property type="entry name" value="PmbA/TldD superfamily"/>
    <property type="match status" value="1"/>
</dbReference>
<comment type="caution">
    <text evidence="4">The sequence shown here is derived from an EMBL/GenBank/DDBJ whole genome shotgun (WGS) entry which is preliminary data.</text>
</comment>
<dbReference type="PANTHER" id="PTHR43666:SF1">
    <property type="entry name" value="CONSERVED PROTEIN"/>
    <property type="match status" value="1"/>
</dbReference>
<evidence type="ECO:0000259" key="3">
    <source>
        <dbReference type="Pfam" id="PF19289"/>
    </source>
</evidence>
<dbReference type="Proteomes" id="UP001611494">
    <property type="component" value="Unassembled WGS sequence"/>
</dbReference>
<evidence type="ECO:0000313" key="5">
    <source>
        <dbReference type="Proteomes" id="UP001611494"/>
    </source>
</evidence>
<dbReference type="InterPro" id="IPR002510">
    <property type="entry name" value="Metalloprtase-TldD/E_N"/>
</dbReference>
<dbReference type="Pfam" id="PF01523">
    <property type="entry name" value="PmbA_TldD_1st"/>
    <property type="match status" value="1"/>
</dbReference>
<feature type="domain" description="Metalloprotease TldD/E C-terminal" evidence="3">
    <location>
        <begin position="231"/>
        <end position="461"/>
    </location>
</feature>
<gene>
    <name evidence="4" type="ORF">ACH49Z_11570</name>
</gene>
<reference evidence="4 5" key="1">
    <citation type="submission" date="2024-10" db="EMBL/GenBank/DDBJ databases">
        <title>The Natural Products Discovery Center: Release of the First 8490 Sequenced Strains for Exploring Actinobacteria Biosynthetic Diversity.</title>
        <authorList>
            <person name="Kalkreuter E."/>
            <person name="Kautsar S.A."/>
            <person name="Yang D."/>
            <person name="Bader C.D."/>
            <person name="Teijaro C.N."/>
            <person name="Fluegel L."/>
            <person name="Davis C.M."/>
            <person name="Simpson J.R."/>
            <person name="Lauterbach L."/>
            <person name="Steele A.D."/>
            <person name="Gui C."/>
            <person name="Meng S."/>
            <person name="Li G."/>
            <person name="Viehrig K."/>
            <person name="Ye F."/>
            <person name="Su P."/>
            <person name="Kiefer A.F."/>
            <person name="Nichols A."/>
            <person name="Cepeda A.J."/>
            <person name="Yan W."/>
            <person name="Fan B."/>
            <person name="Jiang Y."/>
            <person name="Adhikari A."/>
            <person name="Zheng C.-J."/>
            <person name="Schuster L."/>
            <person name="Cowan T.M."/>
            <person name="Smanski M.J."/>
            <person name="Chevrette M.G."/>
            <person name="De Carvalho L.P.S."/>
            <person name="Shen B."/>
        </authorList>
    </citation>
    <scope>NUCLEOTIDE SEQUENCE [LARGE SCALE GENOMIC DNA]</scope>
    <source>
        <strain evidence="4 5">NPDC019377</strain>
    </source>
</reference>
<dbReference type="PANTHER" id="PTHR43666">
    <property type="entry name" value="TLDD PROTEIN"/>
    <property type="match status" value="1"/>
</dbReference>